<feature type="compositionally biased region" description="Basic residues" evidence="1">
    <location>
        <begin position="34"/>
        <end position="47"/>
    </location>
</feature>
<dbReference type="PANTHER" id="PTHR33120">
    <property type="entry name" value="EXPRESSED PROTEIN-RELATED"/>
    <property type="match status" value="1"/>
</dbReference>
<feature type="domain" description="PIR2-like helical" evidence="2">
    <location>
        <begin position="217"/>
        <end position="317"/>
    </location>
</feature>
<reference evidence="3" key="1">
    <citation type="submission" date="2020-07" db="EMBL/GenBank/DDBJ databases">
        <title>Genome sequence and genetic diversity analysis of an under-domesticated orphan crop, white fonio (Digitaria exilis).</title>
        <authorList>
            <person name="Bennetzen J.L."/>
            <person name="Chen S."/>
            <person name="Ma X."/>
            <person name="Wang X."/>
            <person name="Yssel A.E.J."/>
            <person name="Chaluvadi S.R."/>
            <person name="Johnson M."/>
            <person name="Gangashetty P."/>
            <person name="Hamidou F."/>
            <person name="Sanogo M.D."/>
            <person name="Zwaenepoel A."/>
            <person name="Wallace J."/>
            <person name="Van De Peer Y."/>
            <person name="Van Deynze A."/>
        </authorList>
    </citation>
    <scope>NUCLEOTIDE SEQUENCE</scope>
    <source>
        <tissue evidence="3">Leaves</tissue>
    </source>
</reference>
<evidence type="ECO:0000313" key="4">
    <source>
        <dbReference type="Proteomes" id="UP000636709"/>
    </source>
</evidence>
<comment type="caution">
    <text evidence="3">The sequence shown here is derived from an EMBL/GenBank/DDBJ whole genome shotgun (WGS) entry which is preliminary data.</text>
</comment>
<sequence>MGPIEDGLAIIKSFLKKNHQKGKNIVPPGWVASRPRHRPPSRSTRARGRAESDHNLALRDLERRSLDGMVTFLTRLFPYLAECEAVRFLLFADADLLVAAHIVALDLGLTRFGSCKLAFKEAFVMALKSSEPDRLVGDWLAISTRVDETVALLEEVHRRSPASSLSKLANLLDGLPLPTDGDHEDLRGLRHLIPSRLPPPRSVPYRYSPAMKATLQDAIHDYYLKAIARLPAGELRSRFHRSLLEGGHCYGPFDPYDAAIPPNVKLELDIIGTFGLHRTENRSLYGMVSFLCTKHHQVDFHGAVHRLVVADGILYLADVTFMVWQLPTSKFPLLVPSGSTLAWRMPSWLPPLLPITPNLKLKQSLCFSVHDGLPHHCCRVMASSHPKMFMRSHFARPPLRITQVFI</sequence>
<dbReference type="Pfam" id="PF20235">
    <property type="entry name" value="PIR2-like_helical"/>
    <property type="match status" value="2"/>
</dbReference>
<accession>A0A835A7P4</accession>
<name>A0A835A7P4_9POAL</name>
<organism evidence="3 4">
    <name type="scientific">Digitaria exilis</name>
    <dbReference type="NCBI Taxonomy" id="1010633"/>
    <lineage>
        <taxon>Eukaryota</taxon>
        <taxon>Viridiplantae</taxon>
        <taxon>Streptophyta</taxon>
        <taxon>Embryophyta</taxon>
        <taxon>Tracheophyta</taxon>
        <taxon>Spermatophyta</taxon>
        <taxon>Magnoliopsida</taxon>
        <taxon>Liliopsida</taxon>
        <taxon>Poales</taxon>
        <taxon>Poaceae</taxon>
        <taxon>PACMAD clade</taxon>
        <taxon>Panicoideae</taxon>
        <taxon>Panicodae</taxon>
        <taxon>Paniceae</taxon>
        <taxon>Anthephorinae</taxon>
        <taxon>Digitaria</taxon>
    </lineage>
</organism>
<evidence type="ECO:0000256" key="1">
    <source>
        <dbReference type="SAM" id="MobiDB-lite"/>
    </source>
</evidence>
<keyword evidence="4" id="KW-1185">Reference proteome</keyword>
<dbReference type="EMBL" id="JACEFO010002486">
    <property type="protein sequence ID" value="KAF8657854.1"/>
    <property type="molecule type" value="Genomic_DNA"/>
</dbReference>
<evidence type="ECO:0000259" key="2">
    <source>
        <dbReference type="Pfam" id="PF20235"/>
    </source>
</evidence>
<proteinExistence type="predicted"/>
<protein>
    <recommendedName>
        <fullName evidence="2">PIR2-like helical domain-containing protein</fullName>
    </recommendedName>
</protein>
<feature type="region of interest" description="Disordered" evidence="1">
    <location>
        <begin position="21"/>
        <end position="51"/>
    </location>
</feature>
<feature type="domain" description="PIR2-like helical" evidence="2">
    <location>
        <begin position="44"/>
        <end position="102"/>
    </location>
</feature>
<dbReference type="Proteomes" id="UP000636709">
    <property type="component" value="Unassembled WGS sequence"/>
</dbReference>
<evidence type="ECO:0000313" key="3">
    <source>
        <dbReference type="EMBL" id="KAF8657854.1"/>
    </source>
</evidence>
<dbReference type="PANTHER" id="PTHR33120:SF47">
    <property type="entry name" value="OS05G0571400 PROTEIN"/>
    <property type="match status" value="1"/>
</dbReference>
<dbReference type="InterPro" id="IPR046527">
    <property type="entry name" value="PIR2-like_helical"/>
</dbReference>
<gene>
    <name evidence="3" type="ORF">HU200_059664</name>
</gene>
<dbReference type="AlphaFoldDB" id="A0A835A7P4"/>